<dbReference type="EMBL" id="QGMY01000002">
    <property type="protein sequence ID" value="PWR74385.1"/>
    <property type="molecule type" value="Genomic_DNA"/>
</dbReference>
<keyword evidence="2" id="KW-1185">Reference proteome</keyword>
<proteinExistence type="predicted"/>
<reference evidence="1 2" key="1">
    <citation type="submission" date="2018-05" db="EMBL/GenBank/DDBJ databases">
        <title>Draft genome of Methanospirillum lacunae Ki8-1.</title>
        <authorList>
            <person name="Dueholm M.S."/>
            <person name="Nielsen P.H."/>
            <person name="Bakmann L.F."/>
            <person name="Otzen D.E."/>
        </authorList>
    </citation>
    <scope>NUCLEOTIDE SEQUENCE [LARGE SCALE GENOMIC DNA]</scope>
    <source>
        <strain evidence="1 2">Ki8-1</strain>
    </source>
</reference>
<evidence type="ECO:0000313" key="2">
    <source>
        <dbReference type="Proteomes" id="UP000245657"/>
    </source>
</evidence>
<dbReference type="Proteomes" id="UP000245657">
    <property type="component" value="Unassembled WGS sequence"/>
</dbReference>
<accession>A0A2V2N795</accession>
<sequence length="187" mass="20125">MFIMKLLSGILVLLCAVFLLICPVLAIDYTGWKEVSVNEAPINSTSSTVYSLKIPPGNSIRMDDTPIGPITNVFNPSDSRSRVSIVISNNQAGHILDPAASRQYLDKFMLGAKISQIYGDQPQFLNNGGVMVYGTSGDKTLGIYIMSTDKKVITVTGFYKSLQDAKAGVDILGMIAGSIQMAIPISK</sequence>
<gene>
    <name evidence="1" type="ORF">DK846_04345</name>
</gene>
<comment type="caution">
    <text evidence="1">The sequence shown here is derived from an EMBL/GenBank/DDBJ whole genome shotgun (WGS) entry which is preliminary data.</text>
</comment>
<organism evidence="1 2">
    <name type="scientific">Methanospirillum lacunae</name>
    <dbReference type="NCBI Taxonomy" id="668570"/>
    <lineage>
        <taxon>Archaea</taxon>
        <taxon>Methanobacteriati</taxon>
        <taxon>Methanobacteriota</taxon>
        <taxon>Stenosarchaea group</taxon>
        <taxon>Methanomicrobia</taxon>
        <taxon>Methanomicrobiales</taxon>
        <taxon>Methanospirillaceae</taxon>
        <taxon>Methanospirillum</taxon>
    </lineage>
</organism>
<protein>
    <submittedName>
        <fullName evidence="1">Uncharacterized protein</fullName>
    </submittedName>
</protein>
<dbReference type="AlphaFoldDB" id="A0A2V2N795"/>
<name>A0A2V2N795_9EURY</name>
<evidence type="ECO:0000313" key="1">
    <source>
        <dbReference type="EMBL" id="PWR74385.1"/>
    </source>
</evidence>